<dbReference type="AlphaFoldDB" id="A0A7G7MFU8"/>
<proteinExistence type="predicted"/>
<evidence type="ECO:0000313" key="1">
    <source>
        <dbReference type="EMBL" id="QNG51659.1"/>
    </source>
</evidence>
<dbReference type="Proteomes" id="UP000515728">
    <property type="component" value="Chromosome"/>
</dbReference>
<dbReference type="RefSeq" id="WP_185718413.1">
    <property type="nucleotide sequence ID" value="NZ_BAAAWI010000001.1"/>
</dbReference>
<gene>
    <name evidence="1" type="ORF">H6H00_26725</name>
</gene>
<accession>A0A7G7MFU8</accession>
<dbReference type="KEGG" id="ppel:H6H00_26725"/>
<reference evidence="1 2" key="1">
    <citation type="submission" date="2020-08" db="EMBL/GenBank/DDBJ databases">
        <authorList>
            <person name="Mo P."/>
        </authorList>
    </citation>
    <scope>NUCLEOTIDE SEQUENCE [LARGE SCALE GENOMIC DNA]</scope>
    <source>
        <strain evidence="1 2">CGMCC 4.1532</strain>
    </source>
</reference>
<evidence type="ECO:0008006" key="3">
    <source>
        <dbReference type="Google" id="ProtNLM"/>
    </source>
</evidence>
<evidence type="ECO:0000313" key="2">
    <source>
        <dbReference type="Proteomes" id="UP000515728"/>
    </source>
</evidence>
<protein>
    <recommendedName>
        <fullName evidence="3">Minor tail protein</fullName>
    </recommendedName>
</protein>
<organism evidence="1 2">
    <name type="scientific">Pseudonocardia petroleophila</name>
    <dbReference type="NCBI Taxonomy" id="37331"/>
    <lineage>
        <taxon>Bacteria</taxon>
        <taxon>Bacillati</taxon>
        <taxon>Actinomycetota</taxon>
        <taxon>Actinomycetes</taxon>
        <taxon>Pseudonocardiales</taxon>
        <taxon>Pseudonocardiaceae</taxon>
        <taxon>Pseudonocardia</taxon>
    </lineage>
</organism>
<keyword evidence="2" id="KW-1185">Reference proteome</keyword>
<name>A0A7G7MFU8_9PSEU</name>
<sequence length="314" mass="32332">MPPLARRFTTPVELPADPSVALHAATKQYVDGLDALGEKVSRKGAASGYASLDSVSKVPSSQMPFVENPVRTGTVSASLTSDAAATTGNMVDLTITGNVTVNPPINPTNHQQMRYHMLASGADRTVTFGTGFIPLTGAPMAYAVPNGQILVAVIEYQVLGSSGYWVIVKSGVTGAPDDGQYSGSRAGTQPVAAGWNTRVTVSFNLDATTTGLVTKATSGAGHAFTLLRAGIWSVTFTAFWATSTTGMKSCHIATASTFEAPQTANAAATTAAVSMTASLTRRFSSGEVLTPQVSSVSADSIASGTRINICYLGA</sequence>
<dbReference type="EMBL" id="CP060131">
    <property type="protein sequence ID" value="QNG51659.1"/>
    <property type="molecule type" value="Genomic_DNA"/>
</dbReference>